<dbReference type="Gene3D" id="1.10.555.10">
    <property type="entry name" value="Rho GTPase activation protein"/>
    <property type="match status" value="1"/>
</dbReference>
<dbReference type="PANTHER" id="PTHR14130:SF14">
    <property type="entry name" value="RHO GTPASE-ACTIVATING PROTEIN 92B"/>
    <property type="match status" value="1"/>
</dbReference>
<dbReference type="Pfam" id="PF03114">
    <property type="entry name" value="BAR"/>
    <property type="match status" value="1"/>
</dbReference>
<feature type="compositionally biased region" description="Basic and acidic residues" evidence="4">
    <location>
        <begin position="919"/>
        <end position="931"/>
    </location>
</feature>
<dbReference type="PANTHER" id="PTHR14130">
    <property type="entry name" value="3BP-1 RELATED RHOGAP"/>
    <property type="match status" value="1"/>
</dbReference>
<feature type="compositionally biased region" description="Polar residues" evidence="4">
    <location>
        <begin position="825"/>
        <end position="837"/>
    </location>
</feature>
<dbReference type="Gene3D" id="1.20.1270.60">
    <property type="entry name" value="Arfaptin homology (AH) domain/BAR domain"/>
    <property type="match status" value="1"/>
</dbReference>
<feature type="region of interest" description="Disordered" evidence="4">
    <location>
        <begin position="782"/>
        <end position="950"/>
    </location>
</feature>
<evidence type="ECO:0000256" key="3">
    <source>
        <dbReference type="SAM" id="Coils"/>
    </source>
</evidence>
<feature type="coiled-coil region" evidence="3">
    <location>
        <begin position="17"/>
        <end position="44"/>
    </location>
</feature>
<evidence type="ECO:0000256" key="4">
    <source>
        <dbReference type="SAM" id="MobiDB-lite"/>
    </source>
</evidence>
<keyword evidence="1" id="KW-0343">GTPase activation</keyword>
<feature type="region of interest" description="Disordered" evidence="4">
    <location>
        <begin position="472"/>
        <end position="743"/>
    </location>
</feature>
<feature type="compositionally biased region" description="Basic and acidic residues" evidence="4">
    <location>
        <begin position="496"/>
        <end position="508"/>
    </location>
</feature>
<protein>
    <submittedName>
        <fullName evidence="7">Rho GTPase-activating protein 44</fullName>
    </submittedName>
</protein>
<dbReference type="InterPro" id="IPR004148">
    <property type="entry name" value="BAR_dom"/>
</dbReference>
<evidence type="ECO:0000313" key="7">
    <source>
        <dbReference type="EMBL" id="OXA56198.1"/>
    </source>
</evidence>
<dbReference type="STRING" id="158441.A0A226EG47"/>
<sequence>MKKIKQFANNAFRPDRTEVLTESLQEAEKRIDQIKVTCETVAKKVHDCLQGRGKDAGIDKRIRKVPEFLLGSAMITNGKNFGDGSILGEVLAESGQIEMKLGQAVVEYEVRIEESILKPLSALLENDLPSIYKLKRQLAKYTTDMDVARGKLTTANRHSTLSTLGQPTNNKADSIREEYEEALGKVEQCRDNLAAEMYALIARESEISRLIVDFLTSQKDYHASVFAILSELISNVETCVASSTHKPVYGGDLEEHLRSSGRTIAYPLELCVCGLLETALEEEGLFRIAGSTSKVKKLKSAFDATLMDLEALLTEFCDPHVIANALKCYLRELPEPLLTFPLYSDWMNAIRIQDSTQRQEALWVVLKKLPTPNYDNLRYLVKFLRELSNHQDANKMSPANIAIVIAPNLLWSQPPPTSSSDDGSSLGDNSQMGLNMTMTHLYSSLLEQLISNCGYFFPDELDFFITCTKPAPPEQQHDSADTRHHTRGLSNGGTHHPSEHDFLSDMKRSVSNSSMNSNDDPNSSPPGSSPKPIIRRKNKPAPTPPTVKNAANKNPLANMKPFSGAYPVSPVSSTPPGNHKTGSIIETNKLISKEKREGVWIPPSPKDTQRRRFDNNAPPAKPPPPDSSLVAKQKWMSAENQNQGQGQPPPKPESPLRYKSSFKASNSIEGGKSGGGGTSNTTDNLGIGPGGTGGATGNGSIANNFASLPRHFHTEHSHKNKATPPARPPSMFGIPPPAPPTTAVVEKEKVGVAPVPEYQAPAVSLPVPVTGGCIGFEKLAAEVRKESSTSTSSSGEDESSSVKPASVTVADPPFQRPIPAPRSSLLMQSQSFKEGTTNSNNSESNAIKEQNLEGKDTNSDPAMARKFMQPDKPSIMAKPRDLSRRNLSNNSSTGSQSDLVEPIMSSAPPPTAPAPSHSQHHENEDAQHDINVEPSTQQTNNGKHFKITKH</sequence>
<dbReference type="InterPro" id="IPR047165">
    <property type="entry name" value="RHG17/44/SH3BP1-like"/>
</dbReference>
<feature type="compositionally biased region" description="Polar residues" evidence="4">
    <location>
        <begin position="933"/>
        <end position="942"/>
    </location>
</feature>
<dbReference type="PROSITE" id="PS51021">
    <property type="entry name" value="BAR"/>
    <property type="match status" value="1"/>
</dbReference>
<dbReference type="Proteomes" id="UP000198287">
    <property type="component" value="Unassembled WGS sequence"/>
</dbReference>
<feature type="compositionally biased region" description="Gly residues" evidence="4">
    <location>
        <begin position="687"/>
        <end position="697"/>
    </location>
</feature>
<gene>
    <name evidence="7" type="ORF">Fcan01_08697</name>
</gene>
<dbReference type="EMBL" id="LNIX01000004">
    <property type="protein sequence ID" value="OXA56198.1"/>
    <property type="molecule type" value="Genomic_DNA"/>
</dbReference>
<dbReference type="InterPro" id="IPR027267">
    <property type="entry name" value="AH/BAR_dom_sf"/>
</dbReference>
<dbReference type="GO" id="GO:0005096">
    <property type="term" value="F:GTPase activator activity"/>
    <property type="evidence" value="ECO:0007669"/>
    <property type="project" value="UniProtKB-KW"/>
</dbReference>
<dbReference type="GO" id="GO:0035020">
    <property type="term" value="P:regulation of Rac protein signal transduction"/>
    <property type="evidence" value="ECO:0007669"/>
    <property type="project" value="TreeGrafter"/>
</dbReference>
<dbReference type="GO" id="GO:0032956">
    <property type="term" value="P:regulation of actin cytoskeleton organization"/>
    <property type="evidence" value="ECO:0007669"/>
    <property type="project" value="TreeGrafter"/>
</dbReference>
<dbReference type="InterPro" id="IPR000198">
    <property type="entry name" value="RhoGAP_dom"/>
</dbReference>
<evidence type="ECO:0000313" key="8">
    <source>
        <dbReference type="Proteomes" id="UP000198287"/>
    </source>
</evidence>
<dbReference type="SMART" id="SM00324">
    <property type="entry name" value="RhoGAP"/>
    <property type="match status" value="1"/>
</dbReference>
<dbReference type="AlphaFoldDB" id="A0A226EG47"/>
<dbReference type="FunFam" id="1.10.555.10:FF:000001">
    <property type="entry name" value="Rho GTPase activating protein 44"/>
    <property type="match status" value="1"/>
</dbReference>
<dbReference type="Pfam" id="PF00620">
    <property type="entry name" value="RhoGAP"/>
    <property type="match status" value="1"/>
</dbReference>
<evidence type="ECO:0000259" key="5">
    <source>
        <dbReference type="PROSITE" id="PS50238"/>
    </source>
</evidence>
<organism evidence="7 8">
    <name type="scientific">Folsomia candida</name>
    <name type="common">Springtail</name>
    <dbReference type="NCBI Taxonomy" id="158441"/>
    <lineage>
        <taxon>Eukaryota</taxon>
        <taxon>Metazoa</taxon>
        <taxon>Ecdysozoa</taxon>
        <taxon>Arthropoda</taxon>
        <taxon>Hexapoda</taxon>
        <taxon>Collembola</taxon>
        <taxon>Entomobryomorpha</taxon>
        <taxon>Isotomoidea</taxon>
        <taxon>Isotomidae</taxon>
        <taxon>Proisotominae</taxon>
        <taxon>Folsomia</taxon>
    </lineage>
</organism>
<feature type="domain" description="Rho-GAP" evidence="5">
    <location>
        <begin position="251"/>
        <end position="457"/>
    </location>
</feature>
<dbReference type="OrthoDB" id="19923at2759"/>
<dbReference type="SMART" id="SM00721">
    <property type="entry name" value="BAR"/>
    <property type="match status" value="1"/>
</dbReference>
<dbReference type="GO" id="GO:0007165">
    <property type="term" value="P:signal transduction"/>
    <property type="evidence" value="ECO:0007669"/>
    <property type="project" value="InterPro"/>
</dbReference>
<name>A0A226EG47_FOLCA</name>
<dbReference type="GO" id="GO:0005737">
    <property type="term" value="C:cytoplasm"/>
    <property type="evidence" value="ECO:0007669"/>
    <property type="project" value="InterPro"/>
</dbReference>
<dbReference type="SUPFAM" id="SSF48350">
    <property type="entry name" value="GTPase activation domain, GAP"/>
    <property type="match status" value="1"/>
</dbReference>
<evidence type="ECO:0000256" key="1">
    <source>
        <dbReference type="ARBA" id="ARBA00022468"/>
    </source>
</evidence>
<reference evidence="7 8" key="1">
    <citation type="submission" date="2015-12" db="EMBL/GenBank/DDBJ databases">
        <title>The genome of Folsomia candida.</title>
        <authorList>
            <person name="Faddeeva A."/>
            <person name="Derks M.F."/>
            <person name="Anvar Y."/>
            <person name="Smit S."/>
            <person name="Van Straalen N."/>
            <person name="Roelofs D."/>
        </authorList>
    </citation>
    <scope>NUCLEOTIDE SEQUENCE [LARGE SCALE GENOMIC DNA]</scope>
    <source>
        <strain evidence="7 8">VU population</strain>
        <tissue evidence="7">Whole body</tissue>
    </source>
</reference>
<evidence type="ECO:0000259" key="6">
    <source>
        <dbReference type="PROSITE" id="PS51021"/>
    </source>
</evidence>
<comment type="caution">
    <text evidence="7">The sequence shown here is derived from an EMBL/GenBank/DDBJ whole genome shotgun (WGS) entry which is preliminary data.</text>
</comment>
<dbReference type="InterPro" id="IPR008936">
    <property type="entry name" value="Rho_GTPase_activation_prot"/>
</dbReference>
<proteinExistence type="predicted"/>
<dbReference type="PROSITE" id="PS50238">
    <property type="entry name" value="RHOGAP"/>
    <property type="match status" value="1"/>
</dbReference>
<dbReference type="SUPFAM" id="SSF103657">
    <property type="entry name" value="BAR/IMD domain-like"/>
    <property type="match status" value="1"/>
</dbReference>
<accession>A0A226EG47</accession>
<feature type="compositionally biased region" description="Low complexity" evidence="4">
    <location>
        <begin position="509"/>
        <end position="522"/>
    </location>
</feature>
<keyword evidence="2" id="KW-0597">Phosphoprotein</keyword>
<keyword evidence="3" id="KW-0175">Coiled coil</keyword>
<feature type="compositionally biased region" description="Polar residues" evidence="4">
    <location>
        <begin position="570"/>
        <end position="590"/>
    </location>
</feature>
<feature type="domain" description="BAR" evidence="6">
    <location>
        <begin position="9"/>
        <end position="245"/>
    </location>
</feature>
<evidence type="ECO:0000256" key="2">
    <source>
        <dbReference type="ARBA" id="ARBA00022553"/>
    </source>
</evidence>
<keyword evidence="8" id="KW-1185">Reference proteome</keyword>
<dbReference type="OMA" id="WMNAIRI"/>